<evidence type="ECO:0000313" key="17">
    <source>
        <dbReference type="Proteomes" id="UP000326287"/>
    </source>
</evidence>
<dbReference type="SUPFAM" id="SSF55060">
    <property type="entry name" value="GHMP Kinase, C-terminal domain"/>
    <property type="match status" value="1"/>
</dbReference>
<keyword evidence="3 11" id="KW-0808">Transferase</keyword>
<feature type="domain" description="GHMP kinase C-terminal" evidence="14">
    <location>
        <begin position="282"/>
        <end position="361"/>
    </location>
</feature>
<name>A0A5P9NI31_9GAMM</name>
<comment type="pathway">
    <text evidence="11">Carbohydrate metabolism; galactose metabolism.</text>
</comment>
<keyword evidence="2 11" id="KW-0963">Cytoplasm</keyword>
<dbReference type="SUPFAM" id="SSF54211">
    <property type="entry name" value="Ribosomal protein S5 domain 2-like"/>
    <property type="match status" value="1"/>
</dbReference>
<comment type="caution">
    <text evidence="11">Lacks conserved residue(s) required for the propagation of feature annotation.</text>
</comment>
<dbReference type="EMBL" id="CP036422">
    <property type="protein sequence ID" value="QFU75452.1"/>
    <property type="molecule type" value="Genomic_DNA"/>
</dbReference>
<dbReference type="InterPro" id="IPR006204">
    <property type="entry name" value="GHMP_kinase_N_dom"/>
</dbReference>
<evidence type="ECO:0000256" key="11">
    <source>
        <dbReference type="HAMAP-Rule" id="MF_00246"/>
    </source>
</evidence>
<dbReference type="EC" id="2.7.1.6" evidence="11 12"/>
<dbReference type="InterPro" id="IPR019741">
    <property type="entry name" value="Galactokinase_CS"/>
</dbReference>
<dbReference type="UniPathway" id="UPA00214"/>
<keyword evidence="8 11" id="KW-0460">Magnesium</keyword>
<dbReference type="NCBIfam" id="TIGR00131">
    <property type="entry name" value="gal_kin"/>
    <property type="match status" value="1"/>
</dbReference>
<dbReference type="Pfam" id="PF00288">
    <property type="entry name" value="GHMP_kinases_N"/>
    <property type="match status" value="1"/>
</dbReference>
<evidence type="ECO:0000256" key="1">
    <source>
        <dbReference type="ARBA" id="ARBA00006566"/>
    </source>
</evidence>
<comment type="similarity">
    <text evidence="1 11">Belongs to the GHMP kinase family. GalK subfamily.</text>
</comment>
<accession>A0A5P9NI31</accession>
<keyword evidence="5 11" id="KW-0547">Nucleotide-binding</keyword>
<organism evidence="16 17">
    <name type="scientific">Halioglobus maricola</name>
    <dbReference type="NCBI Taxonomy" id="2601894"/>
    <lineage>
        <taxon>Bacteria</taxon>
        <taxon>Pseudomonadati</taxon>
        <taxon>Pseudomonadota</taxon>
        <taxon>Gammaproteobacteria</taxon>
        <taxon>Cellvibrionales</taxon>
        <taxon>Halieaceae</taxon>
        <taxon>Halioglobus</taxon>
    </lineage>
</organism>
<keyword evidence="4 11" id="KW-0479">Metal-binding</keyword>
<evidence type="ECO:0000256" key="9">
    <source>
        <dbReference type="ARBA" id="ARBA00023144"/>
    </source>
</evidence>
<dbReference type="InterPro" id="IPR013750">
    <property type="entry name" value="GHMP_kinase_C_dom"/>
</dbReference>
<dbReference type="PANTHER" id="PTHR10457:SF7">
    <property type="entry name" value="GALACTOKINASE-RELATED"/>
    <property type="match status" value="1"/>
</dbReference>
<dbReference type="InterPro" id="IPR000705">
    <property type="entry name" value="Galactokinase"/>
</dbReference>
<feature type="binding site" evidence="11">
    <location>
        <position position="224"/>
    </location>
    <ligand>
        <name>substrate</name>
    </ligand>
</feature>
<proteinExistence type="inferred from homology"/>
<feature type="binding site" evidence="11">
    <location>
        <position position="131"/>
    </location>
    <ligand>
        <name>Mg(2+)</name>
        <dbReference type="ChEBI" id="CHEBI:18420"/>
    </ligand>
</feature>
<dbReference type="InterPro" id="IPR006206">
    <property type="entry name" value="Mevalonate/galactokinase"/>
</dbReference>
<dbReference type="Gene3D" id="3.30.70.890">
    <property type="entry name" value="GHMP kinase, C-terminal domain"/>
    <property type="match status" value="1"/>
</dbReference>
<evidence type="ECO:0000259" key="14">
    <source>
        <dbReference type="Pfam" id="PF08544"/>
    </source>
</evidence>
<dbReference type="InterPro" id="IPR036554">
    <property type="entry name" value="GHMP_kinase_C_sf"/>
</dbReference>
<dbReference type="RefSeq" id="WP_152661559.1">
    <property type="nucleotide sequence ID" value="NZ_CP036422.1"/>
</dbReference>
<evidence type="ECO:0000256" key="7">
    <source>
        <dbReference type="ARBA" id="ARBA00022840"/>
    </source>
</evidence>
<dbReference type="InterPro" id="IPR022963">
    <property type="entry name" value="Galactokinase_bac"/>
</dbReference>
<dbReference type="GO" id="GO:0006012">
    <property type="term" value="P:galactose metabolic process"/>
    <property type="evidence" value="ECO:0007669"/>
    <property type="project" value="UniProtKB-UniRule"/>
</dbReference>
<keyword evidence="17" id="KW-1185">Reference proteome</keyword>
<dbReference type="InterPro" id="IPR014721">
    <property type="entry name" value="Ribsml_uS5_D2-typ_fold_subgr"/>
</dbReference>
<dbReference type="Proteomes" id="UP000326287">
    <property type="component" value="Chromosome"/>
</dbReference>
<dbReference type="NCBIfam" id="NF003472">
    <property type="entry name" value="PRK05101.1"/>
    <property type="match status" value="1"/>
</dbReference>
<feature type="binding site" evidence="11">
    <location>
        <begin position="125"/>
        <end position="131"/>
    </location>
    <ligand>
        <name>ATP</name>
        <dbReference type="ChEBI" id="CHEBI:30616"/>
    </ligand>
</feature>
<evidence type="ECO:0000256" key="3">
    <source>
        <dbReference type="ARBA" id="ARBA00022679"/>
    </source>
</evidence>
<evidence type="ECO:0000259" key="15">
    <source>
        <dbReference type="Pfam" id="PF10509"/>
    </source>
</evidence>
<dbReference type="HAMAP" id="MF_00246">
    <property type="entry name" value="Galactokinase"/>
    <property type="match status" value="1"/>
</dbReference>
<dbReference type="GO" id="GO:0005829">
    <property type="term" value="C:cytosol"/>
    <property type="evidence" value="ECO:0007669"/>
    <property type="project" value="TreeGrafter"/>
</dbReference>
<dbReference type="PRINTS" id="PR00473">
    <property type="entry name" value="GALCTOKINASE"/>
</dbReference>
<dbReference type="PROSITE" id="PS00106">
    <property type="entry name" value="GALACTOKINASE"/>
    <property type="match status" value="1"/>
</dbReference>
<comment type="catalytic activity">
    <reaction evidence="11">
        <text>alpha-D-galactose + ATP = alpha-D-galactose 1-phosphate + ADP + H(+)</text>
        <dbReference type="Rhea" id="RHEA:13553"/>
        <dbReference type="ChEBI" id="CHEBI:15378"/>
        <dbReference type="ChEBI" id="CHEBI:28061"/>
        <dbReference type="ChEBI" id="CHEBI:30616"/>
        <dbReference type="ChEBI" id="CHEBI:58336"/>
        <dbReference type="ChEBI" id="CHEBI:456216"/>
        <dbReference type="EC" id="2.7.1.6"/>
    </reaction>
</comment>
<dbReference type="PROSITE" id="PS00627">
    <property type="entry name" value="GHMP_KINASES_ATP"/>
    <property type="match status" value="1"/>
</dbReference>
<keyword evidence="10 11" id="KW-0119">Carbohydrate metabolism</keyword>
<evidence type="ECO:0000256" key="12">
    <source>
        <dbReference type="NCBIfam" id="TIGR00131"/>
    </source>
</evidence>
<evidence type="ECO:0000256" key="5">
    <source>
        <dbReference type="ARBA" id="ARBA00022741"/>
    </source>
</evidence>
<dbReference type="AlphaFoldDB" id="A0A5P9NI31"/>
<comment type="function">
    <text evidence="11">Catalyzes the transfer of the gamma-phosphate of ATP to D-galactose to form alpha-D-galactose-1-phosphate (Gal-1-P).</text>
</comment>
<sequence length="384" mass="41085">MSELLPAIELGFREHFGSKAVHITRAPGRVNLIGEHTDYNDGFVLPCAVEYHTLVAISPRDDREVHTLALDWDGQTDSFSLDSSIAFHETQMWSNYVRGVCVEMLARGHQLSGCNIAITGNVPQGAGLSSSAALEVALASAMAAQFGVEIAPVDLALIGQAAENNFVGCACGIMDQLISATGREHFAVAIDCRDLSLTPQAIPSSLALMIVNSNVQRGLVDSEYNTRRQQCEAAAAHFGLSSLRDLTLAEFNKREQELDPVVAKRTRHVLEENQRVHDTQIALASNDIAAVSALMKASHNSMRDLFEITTPQIDSLVGILAGVAGEHGGVRMTGGGFGGCVVALLAKERVATAIEAVESQYHVQTGLDPTIYLTRPSAGVSLVR</sequence>
<dbReference type="InterPro" id="IPR020568">
    <property type="entry name" value="Ribosomal_Su5_D2-typ_SF"/>
</dbReference>
<feature type="binding site" evidence="11">
    <location>
        <position position="163"/>
    </location>
    <ligand>
        <name>Mg(2+)</name>
        <dbReference type="ChEBI" id="CHEBI:18420"/>
    </ligand>
</feature>
<dbReference type="InterPro" id="IPR006203">
    <property type="entry name" value="GHMP_knse_ATP-bd_CS"/>
</dbReference>
<dbReference type="GO" id="GO:0000287">
    <property type="term" value="F:magnesium ion binding"/>
    <property type="evidence" value="ECO:0007669"/>
    <property type="project" value="UniProtKB-UniRule"/>
</dbReference>
<evidence type="ECO:0000256" key="10">
    <source>
        <dbReference type="ARBA" id="ARBA00023277"/>
    </source>
</evidence>
<dbReference type="PANTHER" id="PTHR10457">
    <property type="entry name" value="MEVALONATE KINASE/GALACTOKINASE"/>
    <property type="match status" value="1"/>
</dbReference>
<dbReference type="GO" id="GO:0004335">
    <property type="term" value="F:galactokinase activity"/>
    <property type="evidence" value="ECO:0007669"/>
    <property type="project" value="UniProtKB-UniRule"/>
</dbReference>
<feature type="site" description="Transition state stabilizer" evidence="11">
    <location>
        <position position="29"/>
    </location>
</feature>
<feature type="domain" description="GHMP kinase N-terminal" evidence="13">
    <location>
        <begin position="95"/>
        <end position="182"/>
    </location>
</feature>
<reference evidence="16 17" key="1">
    <citation type="submission" date="2019-02" db="EMBL/GenBank/DDBJ databases">
        <authorList>
            <person name="Li S.-H."/>
        </authorList>
    </citation>
    <scope>NUCLEOTIDE SEQUENCE [LARGE SCALE GENOMIC DNA]</scope>
    <source>
        <strain evidence="16 17">IMCC14385</strain>
    </source>
</reference>
<feature type="domain" description="Galactokinase N-terminal" evidence="15">
    <location>
        <begin position="12"/>
        <end position="59"/>
    </location>
</feature>
<feature type="active site" description="Proton acceptor" evidence="11">
    <location>
        <position position="175"/>
    </location>
</feature>
<keyword evidence="7 11" id="KW-0067">ATP-binding</keyword>
<keyword evidence="6 11" id="KW-0418">Kinase</keyword>
<gene>
    <name evidence="11" type="primary">galK</name>
    <name evidence="16" type="ORF">EY643_07165</name>
</gene>
<dbReference type="PRINTS" id="PR00959">
    <property type="entry name" value="MEVGALKINASE"/>
</dbReference>
<protein>
    <recommendedName>
        <fullName evidence="11 12">Galactokinase</fullName>
        <ecNumber evidence="11 12">2.7.1.6</ecNumber>
    </recommendedName>
    <alternativeName>
        <fullName evidence="11">Galactose kinase</fullName>
    </alternativeName>
</protein>
<keyword evidence="9 11" id="KW-0299">Galactose metabolism</keyword>
<evidence type="ECO:0000256" key="6">
    <source>
        <dbReference type="ARBA" id="ARBA00022777"/>
    </source>
</evidence>
<dbReference type="FunFam" id="3.30.230.10:FF:000017">
    <property type="entry name" value="Galactokinase"/>
    <property type="match status" value="1"/>
</dbReference>
<dbReference type="Pfam" id="PF08544">
    <property type="entry name" value="GHMP_kinases_C"/>
    <property type="match status" value="1"/>
</dbReference>
<evidence type="ECO:0000313" key="16">
    <source>
        <dbReference type="EMBL" id="QFU75452.1"/>
    </source>
</evidence>
<dbReference type="OrthoDB" id="250531at2"/>
<dbReference type="GO" id="GO:0005524">
    <property type="term" value="F:ATP binding"/>
    <property type="evidence" value="ECO:0007669"/>
    <property type="project" value="UniProtKB-UniRule"/>
</dbReference>
<dbReference type="FunFam" id="3.30.70.890:FF:000001">
    <property type="entry name" value="Galactokinase"/>
    <property type="match status" value="1"/>
</dbReference>
<dbReference type="InterPro" id="IPR019539">
    <property type="entry name" value="GalKase_N"/>
</dbReference>
<evidence type="ECO:0000259" key="13">
    <source>
        <dbReference type="Pfam" id="PF00288"/>
    </source>
</evidence>
<dbReference type="Gene3D" id="3.30.230.10">
    <property type="match status" value="1"/>
</dbReference>
<dbReference type="Pfam" id="PF10509">
    <property type="entry name" value="GalKase_gal_bdg"/>
    <property type="match status" value="1"/>
</dbReference>
<dbReference type="PIRSF" id="PIRSF000530">
    <property type="entry name" value="Galactokinase"/>
    <property type="match status" value="1"/>
</dbReference>
<dbReference type="KEGG" id="halc:EY643_07165"/>
<evidence type="ECO:0000256" key="2">
    <source>
        <dbReference type="ARBA" id="ARBA00022490"/>
    </source>
</evidence>
<evidence type="ECO:0000256" key="4">
    <source>
        <dbReference type="ARBA" id="ARBA00022723"/>
    </source>
</evidence>
<feature type="binding site" evidence="11">
    <location>
        <begin position="35"/>
        <end position="38"/>
    </location>
    <ligand>
        <name>substrate</name>
    </ligand>
</feature>
<evidence type="ECO:0000256" key="8">
    <source>
        <dbReference type="ARBA" id="ARBA00022842"/>
    </source>
</evidence>
<comment type="subcellular location">
    <subcellularLocation>
        <location evidence="11">Cytoplasm</location>
    </subcellularLocation>
</comment>